<proteinExistence type="predicted"/>
<organism evidence="2 3">
    <name type="scientific">Cherax quadricarinatus</name>
    <name type="common">Australian red claw crayfish</name>
    <dbReference type="NCBI Taxonomy" id="27406"/>
    <lineage>
        <taxon>Eukaryota</taxon>
        <taxon>Metazoa</taxon>
        <taxon>Ecdysozoa</taxon>
        <taxon>Arthropoda</taxon>
        <taxon>Crustacea</taxon>
        <taxon>Multicrustacea</taxon>
        <taxon>Malacostraca</taxon>
        <taxon>Eumalacostraca</taxon>
        <taxon>Eucarida</taxon>
        <taxon>Decapoda</taxon>
        <taxon>Pleocyemata</taxon>
        <taxon>Astacidea</taxon>
        <taxon>Parastacoidea</taxon>
        <taxon>Parastacidae</taxon>
        <taxon>Cherax</taxon>
    </lineage>
</organism>
<dbReference type="SUPFAM" id="SSF56436">
    <property type="entry name" value="C-type lectin-like"/>
    <property type="match status" value="1"/>
</dbReference>
<comment type="caution">
    <text evidence="2">The sequence shown here is derived from an EMBL/GenBank/DDBJ whole genome shotgun (WGS) entry which is preliminary data.</text>
</comment>
<sequence>MNGGLIVLFFMGAAAIKAEMKNVSIAKDGVSCSSPFNEVGGRCMYVDLVNTGSWDTMRSHCKSIGGDLVKLNDAEVFSALIRYIHGSGTLCRSIL</sequence>
<evidence type="ECO:0000313" key="3">
    <source>
        <dbReference type="Proteomes" id="UP001445076"/>
    </source>
</evidence>
<dbReference type="Gene3D" id="3.10.100.10">
    <property type="entry name" value="Mannose-Binding Protein A, subunit A"/>
    <property type="match status" value="1"/>
</dbReference>
<evidence type="ECO:0008006" key="4">
    <source>
        <dbReference type="Google" id="ProtNLM"/>
    </source>
</evidence>
<dbReference type="AlphaFoldDB" id="A0AAW0Y9S9"/>
<evidence type="ECO:0000256" key="1">
    <source>
        <dbReference type="SAM" id="SignalP"/>
    </source>
</evidence>
<dbReference type="InterPro" id="IPR016186">
    <property type="entry name" value="C-type_lectin-like/link_sf"/>
</dbReference>
<dbReference type="CDD" id="cd00037">
    <property type="entry name" value="CLECT"/>
    <property type="match status" value="1"/>
</dbReference>
<dbReference type="Proteomes" id="UP001445076">
    <property type="component" value="Unassembled WGS sequence"/>
</dbReference>
<protein>
    <recommendedName>
        <fullName evidence="4">C-type lectin domain-containing protein</fullName>
    </recommendedName>
</protein>
<feature type="signal peptide" evidence="1">
    <location>
        <begin position="1"/>
        <end position="18"/>
    </location>
</feature>
<evidence type="ECO:0000313" key="2">
    <source>
        <dbReference type="EMBL" id="KAK8753377.1"/>
    </source>
</evidence>
<keyword evidence="3" id="KW-1185">Reference proteome</keyword>
<name>A0AAW0Y9S9_CHEQU</name>
<reference evidence="2 3" key="1">
    <citation type="journal article" date="2024" name="BMC Genomics">
        <title>Genome assembly of redclaw crayfish (Cherax quadricarinatus) provides insights into its immune adaptation and hypoxia tolerance.</title>
        <authorList>
            <person name="Liu Z."/>
            <person name="Zheng J."/>
            <person name="Li H."/>
            <person name="Fang K."/>
            <person name="Wang S."/>
            <person name="He J."/>
            <person name="Zhou D."/>
            <person name="Weng S."/>
            <person name="Chi M."/>
            <person name="Gu Z."/>
            <person name="He J."/>
            <person name="Li F."/>
            <person name="Wang M."/>
        </authorList>
    </citation>
    <scope>NUCLEOTIDE SEQUENCE [LARGE SCALE GENOMIC DNA]</scope>
    <source>
        <strain evidence="2">ZL_2023a</strain>
    </source>
</reference>
<gene>
    <name evidence="2" type="ORF">OTU49_004154</name>
</gene>
<keyword evidence="1" id="KW-0732">Signal</keyword>
<dbReference type="EMBL" id="JARKIK010000003">
    <property type="protein sequence ID" value="KAK8753377.1"/>
    <property type="molecule type" value="Genomic_DNA"/>
</dbReference>
<feature type="chain" id="PRO_5043340154" description="C-type lectin domain-containing protein" evidence="1">
    <location>
        <begin position="19"/>
        <end position="95"/>
    </location>
</feature>
<accession>A0AAW0Y9S9</accession>
<dbReference type="InterPro" id="IPR016187">
    <property type="entry name" value="CTDL_fold"/>
</dbReference>